<dbReference type="OrthoDB" id="8249012at2759"/>
<keyword evidence="2" id="KW-1185">Reference proteome</keyword>
<dbReference type="PANTHER" id="PTHR30613">
    <property type="entry name" value="UNCHARACTERIZED PROTEIN YBIU-RELATED"/>
    <property type="match status" value="1"/>
</dbReference>
<evidence type="ECO:0000313" key="2">
    <source>
        <dbReference type="Proteomes" id="UP000217199"/>
    </source>
</evidence>
<reference evidence="1 2" key="1">
    <citation type="journal article" date="2017" name="Mol. Ecol.">
        <title>Comparative and population genomic landscape of Phellinus noxius: A hypervariable fungus causing root rot in trees.</title>
        <authorList>
            <person name="Chung C.L."/>
            <person name="Lee T.J."/>
            <person name="Akiba M."/>
            <person name="Lee H.H."/>
            <person name="Kuo T.H."/>
            <person name="Liu D."/>
            <person name="Ke H.M."/>
            <person name="Yokoi T."/>
            <person name="Roa M.B."/>
            <person name="Lu M.J."/>
            <person name="Chang Y.Y."/>
            <person name="Ann P.J."/>
            <person name="Tsai J.N."/>
            <person name="Chen C.Y."/>
            <person name="Tzean S.S."/>
            <person name="Ota Y."/>
            <person name="Hattori T."/>
            <person name="Sahashi N."/>
            <person name="Liou R.F."/>
            <person name="Kikuchi T."/>
            <person name="Tsai I.J."/>
        </authorList>
    </citation>
    <scope>NUCLEOTIDE SEQUENCE [LARGE SCALE GENOMIC DNA]</scope>
    <source>
        <strain evidence="1 2">FFPRI411160</strain>
    </source>
</reference>
<dbReference type="EMBL" id="NBII01000001">
    <property type="protein sequence ID" value="PAV23818.1"/>
    <property type="molecule type" value="Genomic_DNA"/>
</dbReference>
<name>A0A286UW73_9AGAM</name>
<gene>
    <name evidence="1" type="ORF">PNOK_0088600</name>
</gene>
<evidence type="ECO:0000313" key="1">
    <source>
        <dbReference type="EMBL" id="PAV23818.1"/>
    </source>
</evidence>
<protein>
    <recommendedName>
        <fullName evidence="3">DUF1479-domain-containing protein</fullName>
    </recommendedName>
</protein>
<dbReference type="InterPro" id="IPR027443">
    <property type="entry name" value="IPNS-like_sf"/>
</dbReference>
<dbReference type="AlphaFoldDB" id="A0A286UW73"/>
<evidence type="ECO:0008006" key="3">
    <source>
        <dbReference type="Google" id="ProtNLM"/>
    </source>
</evidence>
<sequence length="448" mass="50935">MEPKYTPELLRKPTSILPQRFADLKSEIVVADNKELKERLVTSWNRLLVRLKEAHEEIKRDGSNIIPQIDFSELKNLSFSDIERIKQRGSVVIRNVVDQSQATAWKKELEEFVKVNPVEGVPEEDKQFFQLYWTKPQIQARAHPNVLQLGVWLNNLYHVNSEGPGDTTAAGGRLEGVDLSSPLSYADRFRIRHPGVQWNAHPPHIDGGGIERWEEPQFRSCYKDILNGEWEKHDPYELTGRLDARISLYSRPNQASVFRTFQGWLALSETAPTQGTLKVFPNVLLSNSYLILRPFFRLKKDVKSDQELDAESWEFDTSSSEFPGIFARDDGYFGPRLTPDTHPHLRLEENMTSVPAVKPGDMVFWHCDVVHSVEQEHKGNEDSAVMYIPAVPLTPQNLEYIQRQKDSFLNGAVPPDFPKGAGEAEFTGVGKESDILGEAGRKAMGLAY</sequence>
<dbReference type="InterPro" id="IPR010856">
    <property type="entry name" value="Gig2-like"/>
</dbReference>
<organism evidence="1 2">
    <name type="scientific">Pyrrhoderma noxium</name>
    <dbReference type="NCBI Taxonomy" id="2282107"/>
    <lineage>
        <taxon>Eukaryota</taxon>
        <taxon>Fungi</taxon>
        <taxon>Dikarya</taxon>
        <taxon>Basidiomycota</taxon>
        <taxon>Agaricomycotina</taxon>
        <taxon>Agaricomycetes</taxon>
        <taxon>Hymenochaetales</taxon>
        <taxon>Hymenochaetaceae</taxon>
        <taxon>Pyrrhoderma</taxon>
    </lineage>
</organism>
<dbReference type="STRING" id="2282107.A0A286UW73"/>
<proteinExistence type="predicted"/>
<dbReference type="PANTHER" id="PTHR30613:SF1">
    <property type="entry name" value="DUF1479 DOMAIN PROTEIN (AFU_ORTHOLOGUE AFUA_5G09280)"/>
    <property type="match status" value="1"/>
</dbReference>
<accession>A0A286UW73</accession>
<comment type="caution">
    <text evidence="1">The sequence shown here is derived from an EMBL/GenBank/DDBJ whole genome shotgun (WGS) entry which is preliminary data.</text>
</comment>
<dbReference type="SUPFAM" id="SSF51197">
    <property type="entry name" value="Clavaminate synthase-like"/>
    <property type="match status" value="1"/>
</dbReference>
<dbReference type="Gene3D" id="2.60.120.330">
    <property type="entry name" value="B-lactam Antibiotic, Isopenicillin N Synthase, Chain"/>
    <property type="match status" value="1"/>
</dbReference>
<dbReference type="Pfam" id="PF07350">
    <property type="entry name" value="Gig2-like"/>
    <property type="match status" value="1"/>
</dbReference>
<dbReference type="InParanoid" id="A0A286UW73"/>
<dbReference type="Proteomes" id="UP000217199">
    <property type="component" value="Unassembled WGS sequence"/>
</dbReference>